<dbReference type="InterPro" id="IPR013083">
    <property type="entry name" value="Znf_RING/FYVE/PHD"/>
</dbReference>
<dbReference type="PANTHER" id="PTHR14991:SF0">
    <property type="entry name" value="RING FINGER PROTEIN 32"/>
    <property type="match status" value="1"/>
</dbReference>
<dbReference type="InterPro" id="IPR001841">
    <property type="entry name" value="Znf_RING"/>
</dbReference>
<dbReference type="SMART" id="SM00184">
    <property type="entry name" value="RING"/>
    <property type="match status" value="2"/>
</dbReference>
<dbReference type="PROSITE" id="PS50096">
    <property type="entry name" value="IQ"/>
    <property type="match status" value="1"/>
</dbReference>
<dbReference type="SUPFAM" id="SSF57850">
    <property type="entry name" value="RING/U-box"/>
    <property type="match status" value="2"/>
</dbReference>
<keyword evidence="6" id="KW-1185">Reference proteome</keyword>
<evidence type="ECO:0000313" key="6">
    <source>
        <dbReference type="Proteomes" id="UP001209878"/>
    </source>
</evidence>
<reference evidence="5" key="1">
    <citation type="journal article" date="2023" name="Mol. Biol. Evol.">
        <title>Third-Generation Sequencing Reveals the Adaptive Role of the Epigenome in Three Deep-Sea Polychaetes.</title>
        <authorList>
            <person name="Perez M."/>
            <person name="Aroh O."/>
            <person name="Sun Y."/>
            <person name="Lan Y."/>
            <person name="Juniper S.K."/>
            <person name="Young C.R."/>
            <person name="Angers B."/>
            <person name="Qian P.Y."/>
        </authorList>
    </citation>
    <scope>NUCLEOTIDE SEQUENCE</scope>
    <source>
        <strain evidence="5">R07B-5</strain>
    </source>
</reference>
<evidence type="ECO:0000256" key="1">
    <source>
        <dbReference type="ARBA" id="ARBA00022771"/>
    </source>
</evidence>
<keyword evidence="1 3" id="KW-0479">Metal-binding</keyword>
<name>A0AAD9P0I6_RIDPI</name>
<comment type="caution">
    <text evidence="5">The sequence shown here is derived from an EMBL/GenBank/DDBJ whole genome shotgun (WGS) entry which is preliminary data.</text>
</comment>
<proteinExistence type="predicted"/>
<dbReference type="CDD" id="cd23767">
    <property type="entry name" value="IQCD"/>
    <property type="match status" value="1"/>
</dbReference>
<evidence type="ECO:0000256" key="3">
    <source>
        <dbReference type="PROSITE-ProRule" id="PRU00175"/>
    </source>
</evidence>
<dbReference type="PROSITE" id="PS50089">
    <property type="entry name" value="ZF_RING_2"/>
    <property type="match status" value="2"/>
</dbReference>
<feature type="domain" description="RING-type" evidence="4">
    <location>
        <begin position="277"/>
        <end position="353"/>
    </location>
</feature>
<keyword evidence="1 3" id="KW-0863">Zinc-finger</keyword>
<sequence length="361" mass="41253">MALTAVAFQDHLIRSLSLSDPLRPKRFPGMGKTKTWKKEIRAVVDTGRVKKTSKRKDVIDAEREYVLDPKPPPPSLAQKLGLVPGPEDPLSEGDWQHVKGKSNEREDSRQPCVICKEDFQMAEQVLLSCSHVFHRACLEAFERFTGRKSCPMCRKESYETRVIHEGAHAYRNACATKIQATWRGYVVWSWYKKLRETRPPNNPTLRKKFYEEKLKSITDRMLKSLDLGVNSFLSTIDASLAASREVFRQFDTAMGVVSEEQWTSIQQIAVQRGLSDCPICLTTLEDEDHDDVTDIQNEASGMTCEKGCQHVTSRTRCRQMALLSCSHVFHRACLEAFEEFSVGDRKYVCPVCRAIYQKKIL</sequence>
<dbReference type="Pfam" id="PF13639">
    <property type="entry name" value="zf-RING_2"/>
    <property type="match status" value="1"/>
</dbReference>
<protein>
    <recommendedName>
        <fullName evidence="4">RING-type domain-containing protein</fullName>
    </recommendedName>
</protein>
<dbReference type="Proteomes" id="UP001209878">
    <property type="component" value="Unassembled WGS sequence"/>
</dbReference>
<dbReference type="CDD" id="cd16677">
    <property type="entry name" value="RING-H2_RNF32_rpt1"/>
    <property type="match status" value="1"/>
</dbReference>
<dbReference type="InterPro" id="IPR042862">
    <property type="entry name" value="RNF32"/>
</dbReference>
<accession>A0AAD9P0I6</accession>
<dbReference type="PANTHER" id="PTHR14991">
    <property type="entry name" value="RING FINGER PROTEIN 32"/>
    <property type="match status" value="1"/>
</dbReference>
<evidence type="ECO:0000259" key="4">
    <source>
        <dbReference type="PROSITE" id="PS50089"/>
    </source>
</evidence>
<keyword evidence="2" id="KW-0862">Zinc</keyword>
<feature type="domain" description="RING-type" evidence="4">
    <location>
        <begin position="112"/>
        <end position="154"/>
    </location>
</feature>
<evidence type="ECO:0000256" key="2">
    <source>
        <dbReference type="ARBA" id="ARBA00022833"/>
    </source>
</evidence>
<dbReference type="GO" id="GO:0008270">
    <property type="term" value="F:zinc ion binding"/>
    <property type="evidence" value="ECO:0007669"/>
    <property type="project" value="UniProtKB-KW"/>
</dbReference>
<dbReference type="EMBL" id="JAODUO010000218">
    <property type="protein sequence ID" value="KAK2185902.1"/>
    <property type="molecule type" value="Genomic_DNA"/>
</dbReference>
<dbReference type="AlphaFoldDB" id="A0AAD9P0I6"/>
<organism evidence="5 6">
    <name type="scientific">Ridgeia piscesae</name>
    <name type="common">Tubeworm</name>
    <dbReference type="NCBI Taxonomy" id="27915"/>
    <lineage>
        <taxon>Eukaryota</taxon>
        <taxon>Metazoa</taxon>
        <taxon>Spiralia</taxon>
        <taxon>Lophotrochozoa</taxon>
        <taxon>Annelida</taxon>
        <taxon>Polychaeta</taxon>
        <taxon>Sedentaria</taxon>
        <taxon>Canalipalpata</taxon>
        <taxon>Sabellida</taxon>
        <taxon>Siboglinidae</taxon>
        <taxon>Ridgeia</taxon>
    </lineage>
</organism>
<gene>
    <name evidence="5" type="ORF">NP493_217g01016</name>
</gene>
<dbReference type="CDD" id="cd16678">
    <property type="entry name" value="RING-H2_RNF32_rpt2"/>
    <property type="match status" value="1"/>
</dbReference>
<evidence type="ECO:0000313" key="5">
    <source>
        <dbReference type="EMBL" id="KAK2185902.1"/>
    </source>
</evidence>
<dbReference type="Gene3D" id="3.30.40.10">
    <property type="entry name" value="Zinc/RING finger domain, C3HC4 (zinc finger)"/>
    <property type="match status" value="2"/>
</dbReference>